<proteinExistence type="predicted"/>
<dbReference type="Proteomes" id="UP000053820">
    <property type="component" value="Unassembled WGS sequence"/>
</dbReference>
<evidence type="ECO:0000313" key="2">
    <source>
        <dbReference type="EMBL" id="KIJ60034.1"/>
    </source>
</evidence>
<keyword evidence="3" id="KW-1185">Reference proteome</keyword>
<evidence type="ECO:0000313" key="3">
    <source>
        <dbReference type="Proteomes" id="UP000053820"/>
    </source>
</evidence>
<evidence type="ECO:0008006" key="4">
    <source>
        <dbReference type="Google" id="ProtNLM"/>
    </source>
</evidence>
<dbReference type="Gene3D" id="3.50.50.60">
    <property type="entry name" value="FAD/NAD(P)-binding domain"/>
    <property type="match status" value="2"/>
</dbReference>
<dbReference type="PANTHER" id="PTHR43539:SF68">
    <property type="entry name" value="FLAVIN-BINDING MONOOXYGENASE-LIKE PROTEIN (AFU_ORTHOLOGUE AFUA_4G09220)"/>
    <property type="match status" value="1"/>
</dbReference>
<accession>A0A0C9V3U5</accession>
<dbReference type="HOGENOM" id="CLU_015676_1_0_1"/>
<dbReference type="SUPFAM" id="SSF51905">
    <property type="entry name" value="FAD/NAD(P)-binding domain"/>
    <property type="match status" value="1"/>
</dbReference>
<dbReference type="GO" id="GO:0050660">
    <property type="term" value="F:flavin adenine dinucleotide binding"/>
    <property type="evidence" value="ECO:0007669"/>
    <property type="project" value="TreeGrafter"/>
</dbReference>
<organism evidence="2 3">
    <name type="scientific">Hydnomerulius pinastri MD-312</name>
    <dbReference type="NCBI Taxonomy" id="994086"/>
    <lineage>
        <taxon>Eukaryota</taxon>
        <taxon>Fungi</taxon>
        <taxon>Dikarya</taxon>
        <taxon>Basidiomycota</taxon>
        <taxon>Agaricomycotina</taxon>
        <taxon>Agaricomycetes</taxon>
        <taxon>Agaricomycetidae</taxon>
        <taxon>Boletales</taxon>
        <taxon>Boletales incertae sedis</taxon>
        <taxon>Leucogyrophana</taxon>
    </lineage>
</organism>
<reference evidence="2 3" key="1">
    <citation type="submission" date="2014-04" db="EMBL/GenBank/DDBJ databases">
        <title>Evolutionary Origins and Diversification of the Mycorrhizal Mutualists.</title>
        <authorList>
            <consortium name="DOE Joint Genome Institute"/>
            <consortium name="Mycorrhizal Genomics Consortium"/>
            <person name="Kohler A."/>
            <person name="Kuo A."/>
            <person name="Nagy L.G."/>
            <person name="Floudas D."/>
            <person name="Copeland A."/>
            <person name="Barry K.W."/>
            <person name="Cichocki N."/>
            <person name="Veneault-Fourrey C."/>
            <person name="LaButti K."/>
            <person name="Lindquist E.A."/>
            <person name="Lipzen A."/>
            <person name="Lundell T."/>
            <person name="Morin E."/>
            <person name="Murat C."/>
            <person name="Riley R."/>
            <person name="Ohm R."/>
            <person name="Sun H."/>
            <person name="Tunlid A."/>
            <person name="Henrissat B."/>
            <person name="Grigoriev I.V."/>
            <person name="Hibbett D.S."/>
            <person name="Martin F."/>
        </authorList>
    </citation>
    <scope>NUCLEOTIDE SEQUENCE [LARGE SCALE GENOMIC DNA]</scope>
    <source>
        <strain evidence="2 3">MD-312</strain>
    </source>
</reference>
<dbReference type="PANTHER" id="PTHR43539">
    <property type="entry name" value="FLAVIN-BINDING MONOOXYGENASE-LIKE PROTEIN (AFU_ORTHOLOGUE AFUA_4G09220)"/>
    <property type="match status" value="1"/>
</dbReference>
<dbReference type="OrthoDB" id="74360at2759"/>
<sequence>MSNDQFPQQLPTLQRLGVDDPTGVSAIEAASAWFDAFSNAVASSNVTGILDLFLDDGFWKDILALTWDLRTIEGRDAIKNLLDHRLPPTGLVDLRLSDEPLRAPEVQKIFPDLVLLRLCFQFGTKVGKGTGVCYLAPVPGSKWKAYSLFTCLESLNDFPEKIGPLRQKIAEHGTWEEKRRREVEFLNGDPTVIVIGAGHTGLETAARLKYLDIPHLVIDKKARVGDSWRDRYKALCLHDTIWYNQTPYLQFPPTWPVYSPAPKLADWLEGYANYLELNVWTSSSITKTTWDDAAKTWTVEVNRGGKETRVLKVKHLIFATGFGGRPKIPDLPGKSDFKGEAVHSSQFSSAANYIGKKALVVGSCNSGHDIAQDFFNHGVDITMYQRSSTFVVSVEAVADMLGAYFKDGFPTDLADIYNSSLPNAVVRRLHQRSVPYVAQTTDKAILDGLEGVGFKTNIGPYGAGIIPLLYERAGGYYMDTGTSQHIIDGKIKIKNGSSIEHFTEKGLKFVDGTELEADIVVFATGYGDQRDSMREICGPEVADKITQVWGMDEEGQVPGTWRYCGHDGIWFGIGNLGLSRFHSLHVALQIKAIEAGILKRSEIVF</sequence>
<dbReference type="GO" id="GO:0004497">
    <property type="term" value="F:monooxygenase activity"/>
    <property type="evidence" value="ECO:0007669"/>
    <property type="project" value="TreeGrafter"/>
</dbReference>
<gene>
    <name evidence="2" type="ORF">HYDPIDRAFT_99498</name>
</gene>
<dbReference type="InterPro" id="IPR050982">
    <property type="entry name" value="Auxin_biosynth/cation_transpt"/>
</dbReference>
<dbReference type="AlphaFoldDB" id="A0A0C9V3U5"/>
<keyword evidence="1" id="KW-0560">Oxidoreductase</keyword>
<evidence type="ECO:0000256" key="1">
    <source>
        <dbReference type="ARBA" id="ARBA00023002"/>
    </source>
</evidence>
<dbReference type="Pfam" id="PF13738">
    <property type="entry name" value="Pyr_redox_3"/>
    <property type="match status" value="1"/>
</dbReference>
<protein>
    <recommendedName>
        <fullName evidence="4">FAD/NAD(P)-binding domain-containing protein</fullName>
    </recommendedName>
</protein>
<name>A0A0C9V3U5_9AGAM</name>
<dbReference type="InterPro" id="IPR036188">
    <property type="entry name" value="FAD/NAD-bd_sf"/>
</dbReference>
<dbReference type="EMBL" id="KN839877">
    <property type="protein sequence ID" value="KIJ60034.1"/>
    <property type="molecule type" value="Genomic_DNA"/>
</dbReference>